<dbReference type="SUPFAM" id="SSF56235">
    <property type="entry name" value="N-terminal nucleophile aminohydrolases (Ntn hydrolases)"/>
    <property type="match status" value="1"/>
</dbReference>
<gene>
    <name evidence="3" type="ORF">FQ330_01825</name>
</gene>
<protein>
    <submittedName>
        <fullName evidence="3">Class II glutamine amidotransferase</fullName>
    </submittedName>
</protein>
<dbReference type="PANTHER" id="PTHR42824">
    <property type="entry name" value="GLUTAMINE AMIDOTRANSFERASE"/>
    <property type="match status" value="1"/>
</dbReference>
<evidence type="ECO:0000313" key="3">
    <source>
        <dbReference type="EMBL" id="KAA6436181.1"/>
    </source>
</evidence>
<organism evidence="3 4">
    <name type="scientific">Agrococcus sediminis</name>
    <dbReference type="NCBI Taxonomy" id="2599924"/>
    <lineage>
        <taxon>Bacteria</taxon>
        <taxon>Bacillati</taxon>
        <taxon>Actinomycetota</taxon>
        <taxon>Actinomycetes</taxon>
        <taxon>Micrococcales</taxon>
        <taxon>Microbacteriaceae</taxon>
        <taxon>Agrococcus</taxon>
    </lineage>
</organism>
<dbReference type="OrthoDB" id="9804310at2"/>
<evidence type="ECO:0000259" key="2">
    <source>
        <dbReference type="PROSITE" id="PS51278"/>
    </source>
</evidence>
<dbReference type="InterPro" id="IPR026869">
    <property type="entry name" value="EgtC-like"/>
</dbReference>
<keyword evidence="4" id="KW-1185">Reference proteome</keyword>
<name>A0A5M8QLZ9_9MICO</name>
<dbReference type="PROSITE" id="PS51278">
    <property type="entry name" value="GATASE_TYPE_2"/>
    <property type="match status" value="1"/>
</dbReference>
<dbReference type="InterPro" id="IPR029055">
    <property type="entry name" value="Ntn_hydrolases_N"/>
</dbReference>
<evidence type="ECO:0000256" key="1">
    <source>
        <dbReference type="ARBA" id="ARBA00022962"/>
    </source>
</evidence>
<sequence length="351" mass="38202">MNRCPSPRSMRSWIASCSGVSSTVIPPSSRTRARLAASRTRAPRLPRRVWNSGARRAVTDCDDASGICGPDARGWTERKGDAHMCRLLAHASPTPVTTREVIGDASCHEWQRLGRLHTDGWGTAWLDGDEVRRYRDAARGLDNPDLTDALGDTPSRARLTHLRLATEGFATRVQNTHPFRVGDIVLAHNGSVTPYAQLREKVTDAELARVGGETDTAVVFALILRRHEAGEPLFDAVTATVSELRGEFPTSALNLLVLSPDELIAVHANEGAPIPHELFEESGLGDDLPAGHVDHYYQLSWRRSEDGSIAVTSSGLTGDGWNRMAPETAVRVDLSTLQVDRRELLGATLAA</sequence>
<dbReference type="Proteomes" id="UP000323221">
    <property type="component" value="Unassembled WGS sequence"/>
</dbReference>
<dbReference type="Pfam" id="PF13230">
    <property type="entry name" value="GATase_4"/>
    <property type="match status" value="1"/>
</dbReference>
<keyword evidence="1 3" id="KW-0315">Glutamine amidotransferase</keyword>
<proteinExistence type="predicted"/>
<accession>A0A5M8QLZ9</accession>
<evidence type="ECO:0000313" key="4">
    <source>
        <dbReference type="Proteomes" id="UP000323221"/>
    </source>
</evidence>
<dbReference type="GO" id="GO:0016740">
    <property type="term" value="F:transferase activity"/>
    <property type="evidence" value="ECO:0007669"/>
    <property type="project" value="UniProtKB-KW"/>
</dbReference>
<keyword evidence="3" id="KW-0808">Transferase</keyword>
<dbReference type="AlphaFoldDB" id="A0A5M8QLZ9"/>
<comment type="caution">
    <text evidence="3">The sequence shown here is derived from an EMBL/GenBank/DDBJ whole genome shotgun (WGS) entry which is preliminary data.</text>
</comment>
<dbReference type="Gene3D" id="3.60.20.10">
    <property type="entry name" value="Glutamine Phosphoribosylpyrophosphate, subunit 1, domain 1"/>
    <property type="match status" value="1"/>
</dbReference>
<dbReference type="InterPro" id="IPR017932">
    <property type="entry name" value="GATase_2_dom"/>
</dbReference>
<dbReference type="CDD" id="cd01908">
    <property type="entry name" value="YafJ"/>
    <property type="match status" value="1"/>
</dbReference>
<feature type="domain" description="Glutamine amidotransferase type-2" evidence="2">
    <location>
        <begin position="85"/>
        <end position="315"/>
    </location>
</feature>
<reference evidence="3 4" key="1">
    <citation type="submission" date="2019-08" db="EMBL/GenBank/DDBJ databases">
        <title>Agrococcus lahaulensis sp. nov., isolated from a cold desert of the Indian Himalayas.</title>
        <authorList>
            <person name="Qu J.H."/>
        </authorList>
    </citation>
    <scope>NUCLEOTIDE SEQUENCE [LARGE SCALE GENOMIC DNA]</scope>
    <source>
        <strain evidence="3 4">NS18</strain>
    </source>
</reference>
<dbReference type="PANTHER" id="PTHR42824:SF1">
    <property type="entry name" value="GLUTAMINE AMIDOTRANSFERASE YAFJ-RELATED"/>
    <property type="match status" value="1"/>
</dbReference>
<dbReference type="EMBL" id="VOIR01000011">
    <property type="protein sequence ID" value="KAA6436181.1"/>
    <property type="molecule type" value="Genomic_DNA"/>
</dbReference>